<accession>A0A0G1Y8F2</accession>
<reference evidence="1 2" key="1">
    <citation type="journal article" date="2015" name="Nature">
        <title>rRNA introns, odd ribosomes, and small enigmatic genomes across a large radiation of phyla.</title>
        <authorList>
            <person name="Brown C.T."/>
            <person name="Hug L.A."/>
            <person name="Thomas B.C."/>
            <person name="Sharon I."/>
            <person name="Castelle C.J."/>
            <person name="Singh A."/>
            <person name="Wilkins M.J."/>
            <person name="Williams K.H."/>
            <person name="Banfield J.F."/>
        </authorList>
    </citation>
    <scope>NUCLEOTIDE SEQUENCE [LARGE SCALE GENOMIC DNA]</scope>
</reference>
<evidence type="ECO:0000313" key="2">
    <source>
        <dbReference type="Proteomes" id="UP000034588"/>
    </source>
</evidence>
<comment type="caution">
    <text evidence="1">The sequence shown here is derived from an EMBL/GenBank/DDBJ whole genome shotgun (WGS) entry which is preliminary data.</text>
</comment>
<sequence>GLLYWVLPHATVTILELPTTVEASEQVMIDPTATVVDTEHKIIPGGSQEKSVSGEKTVAVTGKKKVGDPAKGGITIYNKSLSAKTFAKGSVLVSGSLEFSLDGDVSVASASESVGSITFGKANGNITARQIGTESNLPAGTEFSFKDTSTSVAVGRNDSALSGGTSREVTVVSRADYDAFVKDASADLIDKAKQELTAAVGGTEKLIDETIKTTVTEKTFAQEIDQETNQLSGKLTITVSGTSYNEDDLKTLLKAFIVGDIPTGYTLADERTKVAISNVKVAKDGKITASVKITGDAVPTLNLGDIQKKLAGKKLIDVESYLRGLPGVAGVEVGFRTSFGKSRLPINAKNISIGLAIP</sequence>
<proteinExistence type="predicted"/>
<feature type="non-terminal residue" evidence="1">
    <location>
        <position position="1"/>
    </location>
</feature>
<dbReference type="AlphaFoldDB" id="A0A0G1Y8F2"/>
<name>A0A0G1Y8F2_9BACT</name>
<evidence type="ECO:0000313" key="1">
    <source>
        <dbReference type="EMBL" id="KKW11132.1"/>
    </source>
</evidence>
<gene>
    <name evidence="1" type="ORF">UY48_C0025G0001</name>
</gene>
<dbReference type="Proteomes" id="UP000034588">
    <property type="component" value="Unassembled WGS sequence"/>
</dbReference>
<evidence type="ECO:0008006" key="3">
    <source>
        <dbReference type="Google" id="ProtNLM"/>
    </source>
</evidence>
<organism evidence="1 2">
    <name type="scientific">Candidatus Gottesmanbacteria bacterium GW2011_GWB1_49_7</name>
    <dbReference type="NCBI Taxonomy" id="1618448"/>
    <lineage>
        <taxon>Bacteria</taxon>
        <taxon>Candidatus Gottesmaniibacteriota</taxon>
    </lineage>
</organism>
<protein>
    <recommendedName>
        <fullName evidence="3">Baseplate protein J-like domain-containing protein</fullName>
    </recommendedName>
</protein>
<dbReference type="EMBL" id="LCQD01000025">
    <property type="protein sequence ID" value="KKW11132.1"/>
    <property type="molecule type" value="Genomic_DNA"/>
</dbReference>